<name>A0A4Y2W9R4_ARAVE</name>
<evidence type="ECO:0000313" key="1">
    <source>
        <dbReference type="EMBL" id="GBO33314.1"/>
    </source>
</evidence>
<keyword evidence="2" id="KW-1185">Reference proteome</keyword>
<comment type="caution">
    <text evidence="1">The sequence shown here is derived from an EMBL/GenBank/DDBJ whole genome shotgun (WGS) entry which is preliminary data.</text>
</comment>
<organism evidence="1 2">
    <name type="scientific">Araneus ventricosus</name>
    <name type="common">Orbweaver spider</name>
    <name type="synonym">Epeira ventricosa</name>
    <dbReference type="NCBI Taxonomy" id="182803"/>
    <lineage>
        <taxon>Eukaryota</taxon>
        <taxon>Metazoa</taxon>
        <taxon>Ecdysozoa</taxon>
        <taxon>Arthropoda</taxon>
        <taxon>Chelicerata</taxon>
        <taxon>Arachnida</taxon>
        <taxon>Araneae</taxon>
        <taxon>Araneomorphae</taxon>
        <taxon>Entelegynae</taxon>
        <taxon>Araneoidea</taxon>
        <taxon>Araneidae</taxon>
        <taxon>Araneus</taxon>
    </lineage>
</organism>
<accession>A0A4Y2W9R4</accession>
<dbReference type="Proteomes" id="UP000499080">
    <property type="component" value="Unassembled WGS sequence"/>
</dbReference>
<dbReference type="AlphaFoldDB" id="A0A4Y2W9R4"/>
<dbReference type="EMBL" id="BGPR01056877">
    <property type="protein sequence ID" value="GBO33314.1"/>
    <property type="molecule type" value="Genomic_DNA"/>
</dbReference>
<proteinExistence type="predicted"/>
<feature type="non-terminal residue" evidence="1">
    <location>
        <position position="1"/>
    </location>
</feature>
<reference evidence="1 2" key="1">
    <citation type="journal article" date="2019" name="Sci. Rep.">
        <title>Orb-weaving spider Araneus ventricosus genome elucidates the spidroin gene catalogue.</title>
        <authorList>
            <person name="Kono N."/>
            <person name="Nakamura H."/>
            <person name="Ohtoshi R."/>
            <person name="Moran D.A.P."/>
            <person name="Shinohara A."/>
            <person name="Yoshida Y."/>
            <person name="Fujiwara M."/>
            <person name="Mori M."/>
            <person name="Tomita M."/>
            <person name="Arakawa K."/>
        </authorList>
    </citation>
    <scope>NUCLEOTIDE SEQUENCE [LARGE SCALE GENOMIC DNA]</scope>
</reference>
<evidence type="ECO:0000313" key="2">
    <source>
        <dbReference type="Proteomes" id="UP000499080"/>
    </source>
</evidence>
<sequence length="111" mass="11698">LPLHRNMEPLSTNPDAHNVYKRDTGFIVSGTCKTSPSSGGYDVHNPGSDDCHLSYGDCSSSNSSGGGGSIQKIHDVYNEGSGSLFITYCGASTSGEEMVSKCSLVEETRDT</sequence>
<gene>
    <name evidence="1" type="ORF">AVEN_275454_1</name>
</gene>
<protein>
    <submittedName>
        <fullName evidence="1">Uncharacterized protein</fullName>
    </submittedName>
</protein>